<dbReference type="PANTHER" id="PTHR37465:SF1">
    <property type="entry name" value="BACTERIAL TOXIN 44 DOMAIN-CONTAINING PROTEIN"/>
    <property type="match status" value="1"/>
</dbReference>
<dbReference type="InParanoid" id="A9WB55"/>
<sequence>MWRSAGSGPVNPQDLNRYAYALNNPLTYTDPLRHLPLLPVRLIGGIALRKITFLTAAHIPTCRKSIGIPSRDVNSFIALTR</sequence>
<dbReference type="EMBL" id="CP000909">
    <property type="protein sequence ID" value="ABY36848.1"/>
    <property type="molecule type" value="Genomic_DNA"/>
</dbReference>
<evidence type="ECO:0000313" key="1">
    <source>
        <dbReference type="EMBL" id="ABY36848.1"/>
    </source>
</evidence>
<organism evidence="1 2">
    <name type="scientific">Chloroflexus aurantiacus (strain ATCC 29366 / DSM 635 / J-10-fl)</name>
    <dbReference type="NCBI Taxonomy" id="324602"/>
    <lineage>
        <taxon>Bacteria</taxon>
        <taxon>Bacillati</taxon>
        <taxon>Chloroflexota</taxon>
        <taxon>Chloroflexia</taxon>
        <taxon>Chloroflexales</taxon>
        <taxon>Chloroflexineae</taxon>
        <taxon>Chloroflexaceae</taxon>
        <taxon>Chloroflexus</taxon>
    </lineage>
</organism>
<evidence type="ECO:0000313" key="2">
    <source>
        <dbReference type="Proteomes" id="UP000002008"/>
    </source>
</evidence>
<proteinExistence type="predicted"/>
<dbReference type="Proteomes" id="UP000002008">
    <property type="component" value="Chromosome"/>
</dbReference>
<dbReference type="AlphaFoldDB" id="A9WB55"/>
<evidence type="ECO:0008006" key="3">
    <source>
        <dbReference type="Google" id="ProtNLM"/>
    </source>
</evidence>
<dbReference type="PANTHER" id="PTHR37465">
    <property type="match status" value="1"/>
</dbReference>
<dbReference type="RefSeq" id="WP_012259501.1">
    <property type="nucleotide sequence ID" value="NC_010175.1"/>
</dbReference>
<dbReference type="KEGG" id="cau:Caur_3665"/>
<dbReference type="EnsemblBacteria" id="ABY36848">
    <property type="protein sequence ID" value="ABY36848"/>
    <property type="gene ID" value="Caur_3665"/>
</dbReference>
<accession>A9WB55</accession>
<gene>
    <name evidence="1" type="ordered locus">Caur_3665</name>
</gene>
<keyword evidence="2" id="KW-1185">Reference proteome</keyword>
<protein>
    <recommendedName>
        <fullName evidence="3">YD repeat protein</fullName>
    </recommendedName>
</protein>
<reference evidence="2" key="1">
    <citation type="journal article" date="2011" name="BMC Genomics">
        <title>Complete genome sequence of the filamentous anoxygenic phototrophic bacterium Chloroflexus aurantiacus.</title>
        <authorList>
            <person name="Tang K.H."/>
            <person name="Barry K."/>
            <person name="Chertkov O."/>
            <person name="Dalin E."/>
            <person name="Han C.S."/>
            <person name="Hauser L.J."/>
            <person name="Honchak B.M."/>
            <person name="Karbach L.E."/>
            <person name="Land M.L."/>
            <person name="Lapidus A."/>
            <person name="Larimer F.W."/>
            <person name="Mikhailova N."/>
            <person name="Pitluck S."/>
            <person name="Pierson B.K."/>
            <person name="Blankenship R.E."/>
        </authorList>
    </citation>
    <scope>NUCLEOTIDE SEQUENCE [LARGE SCALE GENOMIC DNA]</scope>
    <source>
        <strain evidence="2">ATCC 29366 / DSM 635 / J-10-fl</strain>
    </source>
</reference>
<name>A9WB55_CHLAA</name>
<dbReference type="HOGENOM" id="CLU_2567619_0_0_0"/>